<dbReference type="RefSeq" id="XP_018061859.1">
    <property type="nucleotide sequence ID" value="XM_018221714.1"/>
</dbReference>
<dbReference type="PANTHER" id="PTHR38790">
    <property type="entry name" value="2EXR DOMAIN-CONTAINING PROTEIN-RELATED"/>
    <property type="match status" value="1"/>
</dbReference>
<accession>A0A132B6I9</accession>
<organism evidence="2 3">
    <name type="scientific">Mollisia scopiformis</name>
    <name type="common">Conifer needle endophyte fungus</name>
    <name type="synonym">Phialocephala scopiformis</name>
    <dbReference type="NCBI Taxonomy" id="149040"/>
    <lineage>
        <taxon>Eukaryota</taxon>
        <taxon>Fungi</taxon>
        <taxon>Dikarya</taxon>
        <taxon>Ascomycota</taxon>
        <taxon>Pezizomycotina</taxon>
        <taxon>Leotiomycetes</taxon>
        <taxon>Helotiales</taxon>
        <taxon>Mollisiaceae</taxon>
        <taxon>Mollisia</taxon>
    </lineage>
</organism>
<dbReference type="OrthoDB" id="3497749at2759"/>
<reference evidence="2 3" key="1">
    <citation type="submission" date="2015-10" db="EMBL/GenBank/DDBJ databases">
        <title>Full genome of DAOMC 229536 Phialocephala scopiformis, a fungal endophyte of spruce producing the potent anti-insectan compound rugulosin.</title>
        <authorList>
            <consortium name="DOE Joint Genome Institute"/>
            <person name="Walker A.K."/>
            <person name="Frasz S.L."/>
            <person name="Seifert K.A."/>
            <person name="Miller J.D."/>
            <person name="Mondo S.J."/>
            <person name="Labutti K."/>
            <person name="Lipzen A."/>
            <person name="Dockter R."/>
            <person name="Kennedy M."/>
            <person name="Grigoriev I.V."/>
            <person name="Spatafora J.W."/>
        </authorList>
    </citation>
    <scope>NUCLEOTIDE SEQUENCE [LARGE SCALE GENOMIC DNA]</scope>
    <source>
        <strain evidence="2 3">CBS 120377</strain>
    </source>
</reference>
<dbReference type="Proteomes" id="UP000070700">
    <property type="component" value="Unassembled WGS sequence"/>
</dbReference>
<dbReference type="KEGG" id="psco:LY89DRAFT_766135"/>
<dbReference type="GeneID" id="28831440"/>
<proteinExistence type="predicted"/>
<dbReference type="InParanoid" id="A0A132B6I9"/>
<evidence type="ECO:0000313" key="2">
    <source>
        <dbReference type="EMBL" id="KUJ07504.1"/>
    </source>
</evidence>
<evidence type="ECO:0000313" key="3">
    <source>
        <dbReference type="Proteomes" id="UP000070700"/>
    </source>
</evidence>
<dbReference type="AlphaFoldDB" id="A0A132B6I9"/>
<sequence length="359" mass="40800">MAEPNDCTVPSSFMEATGATNVAPNAATPARQQRLSLIDLPSDILILILEQVCQYSGTIKPLLQWGDSKFFLKGQSVANIRRANPQWRNIVPVALTAFNVALVCKTFKEFIDDGNLFYKLNIFEFDIYQTLVDYLKSLPRRRRQAVRHIKLICDPTQKFGSPCAMLSTLKDLRFLTLDITLLASYFVRSSQDYHILASLRGLKRLRLVYQENDDSDLLDTVLQLRGEDMTAGKKKLLRKEIEEVEVALNKQVKKTRRITVWSLLSLGDYDRALRKSSVKLGGTTHLRTILSRISAREAFDQSFPAPTNITWEPSDQDNENWPIDPAANTAWAPGGEWSQDSTPRGWFQSLLPPFRRYSG</sequence>
<name>A0A132B6I9_MOLSC</name>
<protein>
    <recommendedName>
        <fullName evidence="4">F-box domain-containing protein</fullName>
    </recommendedName>
</protein>
<gene>
    <name evidence="2" type="ORF">LY89DRAFT_766135</name>
</gene>
<feature type="region of interest" description="Disordered" evidence="1">
    <location>
        <begin position="314"/>
        <end position="345"/>
    </location>
</feature>
<dbReference type="EMBL" id="KQ947439">
    <property type="protein sequence ID" value="KUJ07504.1"/>
    <property type="molecule type" value="Genomic_DNA"/>
</dbReference>
<evidence type="ECO:0000256" key="1">
    <source>
        <dbReference type="SAM" id="MobiDB-lite"/>
    </source>
</evidence>
<evidence type="ECO:0008006" key="4">
    <source>
        <dbReference type="Google" id="ProtNLM"/>
    </source>
</evidence>
<keyword evidence="3" id="KW-1185">Reference proteome</keyword>